<evidence type="ECO:0000313" key="4">
    <source>
        <dbReference type="Proteomes" id="UP000004994"/>
    </source>
</evidence>
<dbReference type="InParanoid" id="A0A3Q7EWH4"/>
<accession>A0A3Q7EWH4</accession>
<keyword evidence="2" id="KW-0812">Transmembrane</keyword>
<dbReference type="AlphaFoldDB" id="A0A3Q7EWH4"/>
<name>A0A3Q7EWH4_SOLLC</name>
<sequence length="184" mass="20630">MRILKKGKSFKGNLTKDETYHDSSYCDSFQSDEEEPVSHDELEGGSLRGRKKSDRVVYDFSCDIHHWKKVGRGHYERASTSKTDTSNNNTSTRRGAGSGYKKRPKVIGQGVFVTDTGYTCINQGLSTSRRVNTGVVYLYPQLVVVGLFLHFLLSLQTAVEEARLFDVVGPGWLELVLFRVATSL</sequence>
<reference evidence="3" key="2">
    <citation type="submission" date="2019-01" db="UniProtKB">
        <authorList>
            <consortium name="EnsemblPlants"/>
        </authorList>
    </citation>
    <scope>IDENTIFICATION</scope>
    <source>
        <strain evidence="3">cv. Heinz 1706</strain>
    </source>
</reference>
<evidence type="ECO:0000256" key="2">
    <source>
        <dbReference type="SAM" id="Phobius"/>
    </source>
</evidence>
<keyword evidence="4" id="KW-1185">Reference proteome</keyword>
<feature type="transmembrane region" description="Helical" evidence="2">
    <location>
        <begin position="136"/>
        <end position="155"/>
    </location>
</feature>
<proteinExistence type="predicted"/>
<feature type="region of interest" description="Disordered" evidence="1">
    <location>
        <begin position="1"/>
        <end position="46"/>
    </location>
</feature>
<feature type="compositionally biased region" description="Low complexity" evidence="1">
    <location>
        <begin position="80"/>
        <end position="92"/>
    </location>
</feature>
<evidence type="ECO:0000313" key="3">
    <source>
        <dbReference type="EnsemblPlants" id="Solyc02g024075.1.1"/>
    </source>
</evidence>
<organism evidence="3">
    <name type="scientific">Solanum lycopersicum</name>
    <name type="common">Tomato</name>
    <name type="synonym">Lycopersicon esculentum</name>
    <dbReference type="NCBI Taxonomy" id="4081"/>
    <lineage>
        <taxon>Eukaryota</taxon>
        <taxon>Viridiplantae</taxon>
        <taxon>Streptophyta</taxon>
        <taxon>Embryophyta</taxon>
        <taxon>Tracheophyta</taxon>
        <taxon>Spermatophyta</taxon>
        <taxon>Magnoliopsida</taxon>
        <taxon>eudicotyledons</taxon>
        <taxon>Gunneridae</taxon>
        <taxon>Pentapetalae</taxon>
        <taxon>asterids</taxon>
        <taxon>lamiids</taxon>
        <taxon>Solanales</taxon>
        <taxon>Solanaceae</taxon>
        <taxon>Solanoideae</taxon>
        <taxon>Solaneae</taxon>
        <taxon>Solanum</taxon>
        <taxon>Solanum subgen. Lycopersicon</taxon>
    </lineage>
</organism>
<dbReference type="Proteomes" id="UP000004994">
    <property type="component" value="Chromosome 2"/>
</dbReference>
<keyword evidence="2" id="KW-1133">Transmembrane helix</keyword>
<protein>
    <submittedName>
        <fullName evidence="3">Uncharacterized protein</fullName>
    </submittedName>
</protein>
<dbReference type="Gramene" id="Solyc02g024075.1.1">
    <property type="protein sequence ID" value="Solyc02g024075.1.1"/>
    <property type="gene ID" value="Solyc02g024075.1"/>
</dbReference>
<keyword evidence="2" id="KW-0472">Membrane</keyword>
<feature type="region of interest" description="Disordered" evidence="1">
    <location>
        <begin position="75"/>
        <end position="102"/>
    </location>
</feature>
<dbReference type="EnsemblPlants" id="Solyc02g024075.1.1">
    <property type="protein sequence ID" value="Solyc02g024075.1.1"/>
    <property type="gene ID" value="Solyc02g024075.1"/>
</dbReference>
<reference evidence="3" key="1">
    <citation type="journal article" date="2012" name="Nature">
        <title>The tomato genome sequence provides insights into fleshy fruit evolution.</title>
        <authorList>
            <consortium name="Tomato Genome Consortium"/>
        </authorList>
    </citation>
    <scope>NUCLEOTIDE SEQUENCE [LARGE SCALE GENOMIC DNA]</scope>
    <source>
        <strain evidence="3">cv. Heinz 1706</strain>
    </source>
</reference>
<evidence type="ECO:0000256" key="1">
    <source>
        <dbReference type="SAM" id="MobiDB-lite"/>
    </source>
</evidence>